<accession>A0A172Q1A2</accession>
<proteinExistence type="predicted"/>
<dbReference type="RefSeq" id="YP_009323334.1">
    <property type="nucleotide sequence ID" value="NC_031928.1"/>
</dbReference>
<dbReference type="Proteomes" id="UP000203936">
    <property type="component" value="Segment"/>
</dbReference>
<dbReference type="KEGG" id="vg:30308460"/>
<reference evidence="1 2" key="1">
    <citation type="submission" date="2016-03" db="EMBL/GenBank/DDBJ databases">
        <title>Genome analysis of T4 like phage of avian pathogenic Escherichia coli.</title>
        <authorList>
            <person name="Xu J."/>
            <person name="Chen M."/>
            <person name="Zhang W."/>
        </authorList>
    </citation>
    <scope>NUCLEOTIDE SEQUENCE [LARGE SCALE GENOMIC DNA]</scope>
</reference>
<dbReference type="GeneID" id="30308460"/>
<sequence>MSSWITKYQPTEGNTMNTLKKIVEFIRSKLGTAMAQNLSIEDQYTKAASTLIDKITELQTAHVKSVNEEKRIRALANEKDQLAASKEREIRKLIAEGADVQVHAKLGLLYRRTATQLRKKADDYIEMRNEIKLKVKELDDSRQELAVKLEYIRETRNMAALGIATADDVVEIAALTKIDIEDTLMRVETFKGPQVGMDTTSADIEDYINSLK</sequence>
<keyword evidence="2" id="KW-1185">Reference proteome</keyword>
<dbReference type="EMBL" id="KU878968">
    <property type="protein sequence ID" value="AND75807.1"/>
    <property type="molecule type" value="Genomic_DNA"/>
</dbReference>
<organism evidence="1 2">
    <name type="scientific">Escherichia phage WG01</name>
    <dbReference type="NCBI Taxonomy" id="1837931"/>
    <lineage>
        <taxon>Viruses</taxon>
        <taxon>Duplodnaviria</taxon>
        <taxon>Heunggongvirae</taxon>
        <taxon>Uroviricota</taxon>
        <taxon>Caudoviricetes</taxon>
        <taxon>Pantevenvirales</taxon>
        <taxon>Straboviridae</taxon>
        <taxon>Tevenvirinae</taxon>
        <taxon>Dhakavirus</taxon>
        <taxon>Dhakavirus wg01</taxon>
    </lineage>
</organism>
<name>A0A172Q1A2_9CAUD</name>
<evidence type="ECO:0000313" key="2">
    <source>
        <dbReference type="Proteomes" id="UP000203936"/>
    </source>
</evidence>
<protein>
    <submittedName>
        <fullName evidence="1">Uncharacterized protein</fullName>
    </submittedName>
</protein>
<evidence type="ECO:0000313" key="1">
    <source>
        <dbReference type="EMBL" id="AND75807.1"/>
    </source>
</evidence>
<gene>
    <name evidence="1" type="ORF">WG01_135</name>
</gene>